<accession>A0A382P4N2</accession>
<organism evidence="2">
    <name type="scientific">marine metagenome</name>
    <dbReference type="NCBI Taxonomy" id="408172"/>
    <lineage>
        <taxon>unclassified sequences</taxon>
        <taxon>metagenomes</taxon>
        <taxon>ecological metagenomes</taxon>
    </lineage>
</organism>
<evidence type="ECO:0000313" key="2">
    <source>
        <dbReference type="EMBL" id="SVC68313.1"/>
    </source>
</evidence>
<dbReference type="AlphaFoldDB" id="A0A382P4N2"/>
<dbReference type="SUPFAM" id="SSF51905">
    <property type="entry name" value="FAD/NAD(P)-binding domain"/>
    <property type="match status" value="1"/>
</dbReference>
<dbReference type="Gene3D" id="3.50.50.60">
    <property type="entry name" value="FAD/NAD(P)-binding domain"/>
    <property type="match status" value="1"/>
</dbReference>
<feature type="non-terminal residue" evidence="2">
    <location>
        <position position="1"/>
    </location>
</feature>
<dbReference type="InterPro" id="IPR036188">
    <property type="entry name" value="FAD/NAD-bd_sf"/>
</dbReference>
<feature type="domain" description="FAD dependent oxidoreductase" evidence="1">
    <location>
        <begin position="34"/>
        <end position="231"/>
    </location>
</feature>
<evidence type="ECO:0000259" key="1">
    <source>
        <dbReference type="Pfam" id="PF01266"/>
    </source>
</evidence>
<dbReference type="Gene3D" id="3.30.9.10">
    <property type="entry name" value="D-Amino Acid Oxidase, subunit A, domain 2"/>
    <property type="match status" value="1"/>
</dbReference>
<dbReference type="EMBL" id="UINC01104844">
    <property type="protein sequence ID" value="SVC68313.1"/>
    <property type="molecule type" value="Genomic_DNA"/>
</dbReference>
<feature type="non-terminal residue" evidence="2">
    <location>
        <position position="235"/>
    </location>
</feature>
<protein>
    <recommendedName>
        <fullName evidence="1">FAD dependent oxidoreductase domain-containing protein</fullName>
    </recommendedName>
</protein>
<dbReference type="PANTHER" id="PTHR13847">
    <property type="entry name" value="SARCOSINE DEHYDROGENASE-RELATED"/>
    <property type="match status" value="1"/>
</dbReference>
<dbReference type="GO" id="GO:0005737">
    <property type="term" value="C:cytoplasm"/>
    <property type="evidence" value="ECO:0007669"/>
    <property type="project" value="TreeGrafter"/>
</dbReference>
<name>A0A382P4N2_9ZZZZ</name>
<reference evidence="2" key="1">
    <citation type="submission" date="2018-05" db="EMBL/GenBank/DDBJ databases">
        <authorList>
            <person name="Lanie J.A."/>
            <person name="Ng W.-L."/>
            <person name="Kazmierczak K.M."/>
            <person name="Andrzejewski T.M."/>
            <person name="Davidsen T.M."/>
            <person name="Wayne K.J."/>
            <person name="Tettelin H."/>
            <person name="Glass J.I."/>
            <person name="Rusch D."/>
            <person name="Podicherti R."/>
            <person name="Tsui H.-C.T."/>
            <person name="Winkler M.E."/>
        </authorList>
    </citation>
    <scope>NUCLEOTIDE SEQUENCE</scope>
</reference>
<dbReference type="InterPro" id="IPR006076">
    <property type="entry name" value="FAD-dep_OxRdtase"/>
</dbReference>
<sequence length="235" mass="25780">VNDIFSDDFKDAPYWWDGTPRPISTVTLLPDQADVLIVGSGYTGLNAGLVTAHNGLKTVIVDAETAGWGCSSRNGGQVSGEIKPGYTQLSRKYGHDRAYALVQEARNALDWIGEFIGTEGIACDFRRCGRFHAAHSPRQFARQVHEFHHQAKGLERPGHLVEKTDLGTEIDSPFYHGGLVIDSHASLDPARYHQGLYDRALTSGCRVMGNCKVTSINRKREGFDVITGQGRIRAG</sequence>
<gene>
    <name evidence="2" type="ORF">METZ01_LOCUS321167</name>
</gene>
<proteinExistence type="predicted"/>
<dbReference type="Pfam" id="PF01266">
    <property type="entry name" value="DAO"/>
    <property type="match status" value="1"/>
</dbReference>
<dbReference type="PANTHER" id="PTHR13847:SF281">
    <property type="entry name" value="FAD DEPENDENT OXIDOREDUCTASE DOMAIN-CONTAINING PROTEIN"/>
    <property type="match status" value="1"/>
</dbReference>